<dbReference type="GO" id="GO:0005524">
    <property type="term" value="F:ATP binding"/>
    <property type="evidence" value="ECO:0007669"/>
    <property type="project" value="UniProtKB-KW"/>
</dbReference>
<keyword evidence="1" id="KW-0547">Nucleotide-binding</keyword>
<dbReference type="Gene3D" id="1.10.3290.10">
    <property type="entry name" value="Fido-like domain"/>
    <property type="match status" value="1"/>
</dbReference>
<reference evidence="4 5" key="2">
    <citation type="submission" date="2018-06" db="EMBL/GenBank/DDBJ databases">
        <title>Marinobactersediminissp. nov, a moderately halophilic bacterium isolated from marine solar saltern.</title>
        <authorList>
            <person name="Zhang Y."/>
        </authorList>
    </citation>
    <scope>NUCLEOTIDE SEQUENCE [LARGE SCALE GENOMIC DNA]</scope>
    <source>
        <strain evidence="4 5">F01</strain>
    </source>
</reference>
<dbReference type="Pfam" id="PF02661">
    <property type="entry name" value="Fic"/>
    <property type="match status" value="1"/>
</dbReference>
<sequence length="232" mass="26395">MSKATDTHWAMPPNRDRALMLAQREVSVFVYDAVRLEGINFTLPEVQTLLQGVTVGGHKLSDQQIAVNQGEAWKLLFQMIQGHRFALTKACAEALHSVAAKEEALEWGTFRSGSVLIAGTDYEPPAPSRLVQLFQQMVESLSGMEDIYDQAIHVFLTMARCQFFYDVNKRMGRFMMNGHLLNRGYPAINLPASRQLEFNELMLAFYESGDEEPMNRFVRSCLEARVIRIMKE</sequence>
<feature type="domain" description="Fido" evidence="3">
    <location>
        <begin position="87"/>
        <end position="220"/>
    </location>
</feature>
<organism evidence="4 5">
    <name type="scientific">Marinobacter vulgaris</name>
    <dbReference type="NCBI Taxonomy" id="1928331"/>
    <lineage>
        <taxon>Bacteria</taxon>
        <taxon>Pseudomonadati</taxon>
        <taxon>Pseudomonadota</taxon>
        <taxon>Gammaproteobacteria</taxon>
        <taxon>Pseudomonadales</taxon>
        <taxon>Marinobacteraceae</taxon>
        <taxon>Marinobacter</taxon>
    </lineage>
</organism>
<dbReference type="AlphaFoldDB" id="A0A2V3ZK32"/>
<feature type="site" description="Important for autoinhibition of adenylyltransferase activity" evidence="2">
    <location>
        <position position="37"/>
    </location>
</feature>
<gene>
    <name evidence="4" type="ORF">DIT71_11295</name>
</gene>
<dbReference type="InterPro" id="IPR036597">
    <property type="entry name" value="Fido-like_dom_sf"/>
</dbReference>
<dbReference type="PANTHER" id="PTHR13504:SF38">
    <property type="entry name" value="FIDO DOMAIN-CONTAINING PROTEIN"/>
    <property type="match status" value="1"/>
</dbReference>
<accession>A0A2V3ZK32</accession>
<reference evidence="5" key="1">
    <citation type="submission" date="2018-05" db="EMBL/GenBank/DDBJ databases">
        <authorList>
            <person name="Lu D."/>
        </authorList>
    </citation>
    <scope>NUCLEOTIDE SEQUENCE [LARGE SCALE GENOMIC DNA]</scope>
    <source>
        <strain evidence="5">F01</strain>
    </source>
</reference>
<evidence type="ECO:0000313" key="5">
    <source>
        <dbReference type="Proteomes" id="UP000253987"/>
    </source>
</evidence>
<keyword evidence="1" id="KW-0067">ATP-binding</keyword>
<comment type="caution">
    <text evidence="4">The sequence shown here is derived from an EMBL/GenBank/DDBJ whole genome shotgun (WGS) entry which is preliminary data.</text>
</comment>
<dbReference type="EMBL" id="QFWX01000004">
    <property type="protein sequence ID" value="PXX91075.1"/>
    <property type="molecule type" value="Genomic_DNA"/>
</dbReference>
<evidence type="ECO:0000256" key="1">
    <source>
        <dbReference type="PIRSR" id="PIRSR640198-2"/>
    </source>
</evidence>
<dbReference type="OrthoDB" id="9807853at2"/>
<dbReference type="InterPro" id="IPR040198">
    <property type="entry name" value="Fido_containing"/>
</dbReference>
<protein>
    <submittedName>
        <fullName evidence="4">Cell filamentation protein Fic</fullName>
    </submittedName>
</protein>
<evidence type="ECO:0000259" key="3">
    <source>
        <dbReference type="PROSITE" id="PS51459"/>
    </source>
</evidence>
<name>A0A2V3ZK32_9GAMM</name>
<dbReference type="SUPFAM" id="SSF140931">
    <property type="entry name" value="Fic-like"/>
    <property type="match status" value="1"/>
</dbReference>
<proteinExistence type="predicted"/>
<dbReference type="PROSITE" id="PS51459">
    <property type="entry name" value="FIDO"/>
    <property type="match status" value="1"/>
</dbReference>
<feature type="binding site" evidence="1">
    <location>
        <begin position="166"/>
        <end position="173"/>
    </location>
    <ligand>
        <name>ATP</name>
        <dbReference type="ChEBI" id="CHEBI:30616"/>
    </ligand>
</feature>
<dbReference type="Proteomes" id="UP000253987">
    <property type="component" value="Unassembled WGS sequence"/>
</dbReference>
<dbReference type="InterPro" id="IPR003812">
    <property type="entry name" value="Fido"/>
</dbReference>
<evidence type="ECO:0000256" key="2">
    <source>
        <dbReference type="PIRSR" id="PIRSR640198-3"/>
    </source>
</evidence>
<dbReference type="PANTHER" id="PTHR13504">
    <property type="entry name" value="FIDO DOMAIN-CONTAINING PROTEIN DDB_G0283145"/>
    <property type="match status" value="1"/>
</dbReference>
<keyword evidence="5" id="KW-1185">Reference proteome</keyword>
<evidence type="ECO:0000313" key="4">
    <source>
        <dbReference type="EMBL" id="PXX91075.1"/>
    </source>
</evidence>